<proteinExistence type="predicted"/>
<sequence length="189" mass="20463">MYPPRTPLTPSSPISMAGYFRWPELRHRPPPRPGPTMHLDDAAVARPPDAYTAVAASCDVKAASAPHQQRSAESVFPLRDTRSNSQIGQFTSCMSHSPGRMDAHTLLAQGGVDPSGASTAEAERRDETGGKEDIPAYVIPRGAVRTKCRSRSSQLLWLVFPVPCPSSCSVFSRARSRSRARSPASHALE</sequence>
<evidence type="ECO:0000313" key="2">
    <source>
        <dbReference type="EMBL" id="KAF7363226.1"/>
    </source>
</evidence>
<name>A0A8H6YR11_9AGAR</name>
<organism evidence="2 3">
    <name type="scientific">Mycena venus</name>
    <dbReference type="NCBI Taxonomy" id="2733690"/>
    <lineage>
        <taxon>Eukaryota</taxon>
        <taxon>Fungi</taxon>
        <taxon>Dikarya</taxon>
        <taxon>Basidiomycota</taxon>
        <taxon>Agaricomycotina</taxon>
        <taxon>Agaricomycetes</taxon>
        <taxon>Agaricomycetidae</taxon>
        <taxon>Agaricales</taxon>
        <taxon>Marasmiineae</taxon>
        <taxon>Mycenaceae</taxon>
        <taxon>Mycena</taxon>
    </lineage>
</organism>
<gene>
    <name evidence="2" type="ORF">MVEN_00675500</name>
</gene>
<comment type="caution">
    <text evidence="2">The sequence shown here is derived from an EMBL/GenBank/DDBJ whole genome shotgun (WGS) entry which is preliminary data.</text>
</comment>
<dbReference type="AlphaFoldDB" id="A0A8H6YR11"/>
<evidence type="ECO:0000256" key="1">
    <source>
        <dbReference type="SAM" id="MobiDB-lite"/>
    </source>
</evidence>
<protein>
    <submittedName>
        <fullName evidence="2">Uncharacterized protein</fullName>
    </submittedName>
</protein>
<dbReference type="Proteomes" id="UP000620124">
    <property type="component" value="Unassembled WGS sequence"/>
</dbReference>
<feature type="region of interest" description="Disordered" evidence="1">
    <location>
        <begin position="109"/>
        <end position="134"/>
    </location>
</feature>
<dbReference type="EMBL" id="JACAZI010000004">
    <property type="protein sequence ID" value="KAF7363226.1"/>
    <property type="molecule type" value="Genomic_DNA"/>
</dbReference>
<reference evidence="2" key="1">
    <citation type="submission" date="2020-05" db="EMBL/GenBank/DDBJ databases">
        <title>Mycena genomes resolve the evolution of fungal bioluminescence.</title>
        <authorList>
            <person name="Tsai I.J."/>
        </authorList>
    </citation>
    <scope>NUCLEOTIDE SEQUENCE</scope>
    <source>
        <strain evidence="2">CCC161011</strain>
    </source>
</reference>
<keyword evidence="3" id="KW-1185">Reference proteome</keyword>
<accession>A0A8H6YR11</accession>
<evidence type="ECO:0000313" key="3">
    <source>
        <dbReference type="Proteomes" id="UP000620124"/>
    </source>
</evidence>
<feature type="region of interest" description="Disordered" evidence="1">
    <location>
        <begin position="168"/>
        <end position="189"/>
    </location>
</feature>
<feature type="compositionally biased region" description="Basic and acidic residues" evidence="1">
    <location>
        <begin position="121"/>
        <end position="134"/>
    </location>
</feature>